<accession>A0A239TEN8</accession>
<dbReference type="GO" id="GO:0016758">
    <property type="term" value="F:hexosyltransferase activity"/>
    <property type="evidence" value="ECO:0007669"/>
    <property type="project" value="TreeGrafter"/>
</dbReference>
<dbReference type="Pfam" id="PF00534">
    <property type="entry name" value="Glycos_transf_1"/>
    <property type="match status" value="1"/>
</dbReference>
<dbReference type="PANTHER" id="PTHR45947:SF3">
    <property type="entry name" value="SULFOQUINOVOSYL TRANSFERASE SQD2"/>
    <property type="match status" value="1"/>
</dbReference>
<keyword evidence="4" id="KW-1185">Reference proteome</keyword>
<dbReference type="EMBL" id="BKAR01000002">
    <property type="protein sequence ID" value="GEP83656.1"/>
    <property type="molecule type" value="Genomic_DNA"/>
</dbReference>
<dbReference type="Pfam" id="PF13439">
    <property type="entry name" value="Glyco_transf_4"/>
    <property type="match status" value="1"/>
</dbReference>
<dbReference type="OrthoDB" id="9806653at2"/>
<dbReference type="CDD" id="cd03801">
    <property type="entry name" value="GT4_PimA-like"/>
    <property type="match status" value="1"/>
</dbReference>
<feature type="domain" description="Glycosyl transferase family 1" evidence="1">
    <location>
        <begin position="187"/>
        <end position="345"/>
    </location>
</feature>
<dbReference type="PANTHER" id="PTHR45947">
    <property type="entry name" value="SULFOQUINOVOSYL TRANSFERASE SQD2"/>
    <property type="match status" value="1"/>
</dbReference>
<dbReference type="SUPFAM" id="SSF53756">
    <property type="entry name" value="UDP-Glycosyltransferase/glycogen phosphorylase"/>
    <property type="match status" value="1"/>
</dbReference>
<protein>
    <submittedName>
        <fullName evidence="3">Glycoside hydrolase</fullName>
    </submittedName>
</protein>
<organism evidence="3 4">
    <name type="scientific">Staphylococcus piscifermentans</name>
    <dbReference type="NCBI Taxonomy" id="70258"/>
    <lineage>
        <taxon>Bacteria</taxon>
        <taxon>Bacillati</taxon>
        <taxon>Bacillota</taxon>
        <taxon>Bacilli</taxon>
        <taxon>Bacillales</taxon>
        <taxon>Staphylococcaceae</taxon>
        <taxon>Staphylococcus</taxon>
    </lineage>
</organism>
<keyword evidence="3" id="KW-0378">Hydrolase</keyword>
<evidence type="ECO:0000259" key="2">
    <source>
        <dbReference type="Pfam" id="PF13439"/>
    </source>
</evidence>
<dbReference type="InterPro" id="IPR050194">
    <property type="entry name" value="Glycosyltransferase_grp1"/>
</dbReference>
<reference evidence="3 4" key="1">
    <citation type="submission" date="2019-07" db="EMBL/GenBank/DDBJ databases">
        <title>Whole genome shotgun sequence of Staphylococcus piscifermentans NBRC 109625.</title>
        <authorList>
            <person name="Hosoyama A."/>
            <person name="Uohara A."/>
            <person name="Ohji S."/>
            <person name="Ichikawa N."/>
        </authorList>
    </citation>
    <scope>NUCLEOTIDE SEQUENCE [LARGE SCALE GENOMIC DNA]</scope>
    <source>
        <strain evidence="3 4">NBRC 109625</strain>
    </source>
</reference>
<dbReference type="Proteomes" id="UP000321736">
    <property type="component" value="Unassembled WGS sequence"/>
</dbReference>
<evidence type="ECO:0000259" key="1">
    <source>
        <dbReference type="Pfam" id="PF00534"/>
    </source>
</evidence>
<proteinExistence type="predicted"/>
<sequence>MKILHLNSNFVHSKLYGNQLNNMSVDFEHIIYNPIKQNVKVKDEGDPYTLFIPRNLNKLDSLLSFRRRHKSLKYLKRNLDLSEISLSHAHTLTNDGILAYSLFQKYNIPYVLTIRNTDVNFSIKYKKHLKPLFNKTIKSAELIIFPNHVYKDKLMTLFKGNAEVEKKLEKSIVIPNGIDGYWHKNKKAERKTLENKKVIDLIYVGRIYKNKNLHRVLKAITEINEQKKYKLKFNVVGKVINQKYFKNLKKNYKFKYFGTKNKEEISEIMKSMDIFTMPSENETFGLVFLEALSQNLPIVYTKDEGIDRYFSENVYGVAAHSKDYQDIKKAIIYIINNYNEMQKNLDDKEFLNEFKWETIGKKYDKIYREKCL</sequence>
<feature type="domain" description="Glycosyltransferase subfamily 4-like N-terminal" evidence="2">
    <location>
        <begin position="63"/>
        <end position="179"/>
    </location>
</feature>
<name>A0A239TEN8_9STAP</name>
<evidence type="ECO:0000313" key="3">
    <source>
        <dbReference type="EMBL" id="GEP83656.1"/>
    </source>
</evidence>
<comment type="caution">
    <text evidence="3">The sequence shown here is derived from an EMBL/GenBank/DDBJ whole genome shotgun (WGS) entry which is preliminary data.</text>
</comment>
<dbReference type="GO" id="GO:0016787">
    <property type="term" value="F:hydrolase activity"/>
    <property type="evidence" value="ECO:0007669"/>
    <property type="project" value="UniProtKB-KW"/>
</dbReference>
<gene>
    <name evidence="3" type="ORF">SPI02_02410</name>
</gene>
<dbReference type="InterPro" id="IPR028098">
    <property type="entry name" value="Glyco_trans_4-like_N"/>
</dbReference>
<dbReference type="Gene3D" id="3.40.50.2000">
    <property type="entry name" value="Glycogen Phosphorylase B"/>
    <property type="match status" value="2"/>
</dbReference>
<dbReference type="RefSeq" id="WP_095102749.1">
    <property type="nucleotide sequence ID" value="NZ_BKAR01000002.1"/>
</dbReference>
<evidence type="ECO:0000313" key="4">
    <source>
        <dbReference type="Proteomes" id="UP000321736"/>
    </source>
</evidence>
<dbReference type="AlphaFoldDB" id="A0A239TEN8"/>
<dbReference type="InterPro" id="IPR001296">
    <property type="entry name" value="Glyco_trans_1"/>
</dbReference>